<evidence type="ECO:0000313" key="3">
    <source>
        <dbReference type="Proteomes" id="UP001066276"/>
    </source>
</evidence>
<organism evidence="2 3">
    <name type="scientific">Pleurodeles waltl</name>
    <name type="common">Iberian ribbed newt</name>
    <dbReference type="NCBI Taxonomy" id="8319"/>
    <lineage>
        <taxon>Eukaryota</taxon>
        <taxon>Metazoa</taxon>
        <taxon>Chordata</taxon>
        <taxon>Craniata</taxon>
        <taxon>Vertebrata</taxon>
        <taxon>Euteleostomi</taxon>
        <taxon>Amphibia</taxon>
        <taxon>Batrachia</taxon>
        <taxon>Caudata</taxon>
        <taxon>Salamandroidea</taxon>
        <taxon>Salamandridae</taxon>
        <taxon>Pleurodelinae</taxon>
        <taxon>Pleurodeles</taxon>
    </lineage>
</organism>
<gene>
    <name evidence="2" type="ORF">NDU88_005941</name>
</gene>
<reference evidence="2" key="1">
    <citation type="journal article" date="2022" name="bioRxiv">
        <title>Sequencing and chromosome-scale assembly of the giantPleurodeles waltlgenome.</title>
        <authorList>
            <person name="Brown T."/>
            <person name="Elewa A."/>
            <person name="Iarovenko S."/>
            <person name="Subramanian E."/>
            <person name="Araus A.J."/>
            <person name="Petzold A."/>
            <person name="Susuki M."/>
            <person name="Suzuki K.-i.T."/>
            <person name="Hayashi T."/>
            <person name="Toyoda A."/>
            <person name="Oliveira C."/>
            <person name="Osipova E."/>
            <person name="Leigh N.D."/>
            <person name="Simon A."/>
            <person name="Yun M.H."/>
        </authorList>
    </citation>
    <scope>NUCLEOTIDE SEQUENCE</scope>
    <source>
        <strain evidence="2">20211129_DDA</strain>
        <tissue evidence="2">Liver</tissue>
    </source>
</reference>
<accession>A0AAV7VPX4</accession>
<sequence>MTHPLSPTAITAATSPLAADPSNPVTLKSQLSVVHRPHPCPSKLRESSLLDYYKKKLRQEPPANIAENALVPGWGVSSESAVIDALPMACGYSTTVAQVHCPALSVFSQSGSQDEVCNSPPYEGQPAVSLSKHDLSPINISSDHSFNFEEWESSLVASPAVFPRQDGLAVCCHIPPQDCSISTSSSPPAAQ</sequence>
<proteinExistence type="predicted"/>
<keyword evidence="3" id="KW-1185">Reference proteome</keyword>
<evidence type="ECO:0000256" key="1">
    <source>
        <dbReference type="SAM" id="MobiDB-lite"/>
    </source>
</evidence>
<comment type="caution">
    <text evidence="2">The sequence shown here is derived from an EMBL/GenBank/DDBJ whole genome shotgun (WGS) entry which is preliminary data.</text>
</comment>
<dbReference type="Proteomes" id="UP001066276">
    <property type="component" value="Chromosome 2_1"/>
</dbReference>
<dbReference type="AlphaFoldDB" id="A0AAV7VPX4"/>
<protein>
    <submittedName>
        <fullName evidence="2">Uncharacterized protein</fullName>
    </submittedName>
</protein>
<name>A0AAV7VPX4_PLEWA</name>
<feature type="region of interest" description="Disordered" evidence="1">
    <location>
        <begin position="1"/>
        <end position="23"/>
    </location>
</feature>
<dbReference type="EMBL" id="JANPWB010000003">
    <property type="protein sequence ID" value="KAJ1202140.1"/>
    <property type="molecule type" value="Genomic_DNA"/>
</dbReference>
<evidence type="ECO:0000313" key="2">
    <source>
        <dbReference type="EMBL" id="KAJ1202140.1"/>
    </source>
</evidence>